<dbReference type="SUPFAM" id="SSF102114">
    <property type="entry name" value="Radical SAM enzymes"/>
    <property type="match status" value="1"/>
</dbReference>
<evidence type="ECO:0000259" key="6">
    <source>
        <dbReference type="PROSITE" id="PS51918"/>
    </source>
</evidence>
<accession>A0A1F7U9M3</accession>
<dbReference type="InterPro" id="IPR007197">
    <property type="entry name" value="rSAM"/>
</dbReference>
<protein>
    <recommendedName>
        <fullName evidence="6">Radical SAM core domain-containing protein</fullName>
    </recommendedName>
</protein>
<evidence type="ECO:0000256" key="4">
    <source>
        <dbReference type="ARBA" id="ARBA00023004"/>
    </source>
</evidence>
<evidence type="ECO:0000256" key="2">
    <source>
        <dbReference type="ARBA" id="ARBA00022691"/>
    </source>
</evidence>
<comment type="cofactor">
    <cofactor evidence="1">
        <name>[4Fe-4S] cluster</name>
        <dbReference type="ChEBI" id="CHEBI:49883"/>
    </cofactor>
</comment>
<keyword evidence="3" id="KW-0479">Metal-binding</keyword>
<dbReference type="AlphaFoldDB" id="A0A1F7U9M3"/>
<evidence type="ECO:0000256" key="1">
    <source>
        <dbReference type="ARBA" id="ARBA00001966"/>
    </source>
</evidence>
<dbReference type="SMART" id="SM00729">
    <property type="entry name" value="Elp3"/>
    <property type="match status" value="1"/>
</dbReference>
<dbReference type="InterPro" id="IPR058240">
    <property type="entry name" value="rSAM_sf"/>
</dbReference>
<dbReference type="SFLD" id="SFLDG01082">
    <property type="entry name" value="B12-binding_domain_containing"/>
    <property type="match status" value="1"/>
</dbReference>
<dbReference type="GO" id="GO:0051536">
    <property type="term" value="F:iron-sulfur cluster binding"/>
    <property type="evidence" value="ECO:0007669"/>
    <property type="project" value="UniProtKB-KW"/>
</dbReference>
<dbReference type="PROSITE" id="PS51918">
    <property type="entry name" value="RADICAL_SAM"/>
    <property type="match status" value="1"/>
</dbReference>
<sequence>MSENQAYGEKTWSKIEFSDLLTARKRDRVIGLTFPESDKALGLEPSILHVLPPGDNVEYSLKNRDFNDGDVRQYLCSVYISGYAEFRAWAGRHDRRKIVVGGYHPTVFPEQFEQYAAKIVRGPCDDLAATLEQPGQIVNGIVTHRNLPRRDLYDLGYNQQIIPDKRPEETVASINTSVGCNIRPPCDFCCTPVMCPKLLARPIEFVERELAQIAAYQPRYCFIRDENFTMQRDWAERIRLIHRYLPETRLYLFASANTLREEGVRTLRENGVYMICLGLEDPTVEYRKNRHLDESVALLKRYGIYSYLSFIVDPTKVIGREAANHFYARLQERFAQLLPEMVCGNFLMPFPGTALWDKYYQYVDEDDYRFYDSKTPFLIRNRVVRDKMRFFMFWNQWKYYTSDLYRERVRRFDTGDTLHRRFVELNAQFSQLYERIWNIRA</sequence>
<dbReference type="Proteomes" id="UP000177088">
    <property type="component" value="Unassembled WGS sequence"/>
</dbReference>
<dbReference type="GO" id="GO:0005829">
    <property type="term" value="C:cytosol"/>
    <property type="evidence" value="ECO:0007669"/>
    <property type="project" value="TreeGrafter"/>
</dbReference>
<keyword evidence="5" id="KW-0411">Iron-sulfur</keyword>
<dbReference type="EMBL" id="MGEA01000005">
    <property type="protein sequence ID" value="OGL74960.1"/>
    <property type="molecule type" value="Genomic_DNA"/>
</dbReference>
<dbReference type="Pfam" id="PF04055">
    <property type="entry name" value="Radical_SAM"/>
    <property type="match status" value="1"/>
</dbReference>
<dbReference type="GO" id="GO:0046872">
    <property type="term" value="F:metal ion binding"/>
    <property type="evidence" value="ECO:0007669"/>
    <property type="project" value="UniProtKB-KW"/>
</dbReference>
<reference evidence="7 8" key="1">
    <citation type="journal article" date="2016" name="Nat. Commun.">
        <title>Thousands of microbial genomes shed light on interconnected biogeochemical processes in an aquifer system.</title>
        <authorList>
            <person name="Anantharaman K."/>
            <person name="Brown C.T."/>
            <person name="Hug L.A."/>
            <person name="Sharon I."/>
            <person name="Castelle C.J."/>
            <person name="Probst A.J."/>
            <person name="Thomas B.C."/>
            <person name="Singh A."/>
            <person name="Wilkins M.J."/>
            <person name="Karaoz U."/>
            <person name="Brodie E.L."/>
            <person name="Williams K.H."/>
            <person name="Hubbard S.S."/>
            <person name="Banfield J.F."/>
        </authorList>
    </citation>
    <scope>NUCLEOTIDE SEQUENCE [LARGE SCALE GENOMIC DNA]</scope>
</reference>
<gene>
    <name evidence="7" type="ORF">A3C96_03025</name>
</gene>
<dbReference type="InterPro" id="IPR006638">
    <property type="entry name" value="Elp3/MiaA/NifB-like_rSAM"/>
</dbReference>
<keyword evidence="2" id="KW-0949">S-adenosyl-L-methionine</keyword>
<name>A0A1F7U9M3_9BACT</name>
<evidence type="ECO:0000313" key="7">
    <source>
        <dbReference type="EMBL" id="OGL74960.1"/>
    </source>
</evidence>
<dbReference type="SFLD" id="SFLDS00029">
    <property type="entry name" value="Radical_SAM"/>
    <property type="match status" value="1"/>
</dbReference>
<proteinExistence type="predicted"/>
<dbReference type="PANTHER" id="PTHR43409">
    <property type="entry name" value="ANAEROBIC MAGNESIUM-PROTOPORPHYRIN IX MONOMETHYL ESTER CYCLASE-RELATED"/>
    <property type="match status" value="1"/>
</dbReference>
<evidence type="ECO:0000256" key="5">
    <source>
        <dbReference type="ARBA" id="ARBA00023014"/>
    </source>
</evidence>
<keyword evidence="4" id="KW-0408">Iron</keyword>
<dbReference type="InterPro" id="IPR051198">
    <property type="entry name" value="BchE-like"/>
</dbReference>
<dbReference type="PANTHER" id="PTHR43409:SF7">
    <property type="entry name" value="BLL1977 PROTEIN"/>
    <property type="match status" value="1"/>
</dbReference>
<evidence type="ECO:0000313" key="8">
    <source>
        <dbReference type="Proteomes" id="UP000177088"/>
    </source>
</evidence>
<dbReference type="GO" id="GO:0003824">
    <property type="term" value="F:catalytic activity"/>
    <property type="evidence" value="ECO:0007669"/>
    <property type="project" value="InterPro"/>
</dbReference>
<organism evidence="7 8">
    <name type="scientific">Candidatus Uhrbacteria bacterium RIFCSPHIGHO2_02_FULL_60_10</name>
    <dbReference type="NCBI Taxonomy" id="1802392"/>
    <lineage>
        <taxon>Bacteria</taxon>
        <taxon>Candidatus Uhriibacteriota</taxon>
    </lineage>
</organism>
<evidence type="ECO:0000256" key="3">
    <source>
        <dbReference type="ARBA" id="ARBA00022723"/>
    </source>
</evidence>
<comment type="caution">
    <text evidence="7">The sequence shown here is derived from an EMBL/GenBank/DDBJ whole genome shotgun (WGS) entry which is preliminary data.</text>
</comment>
<feature type="domain" description="Radical SAM core" evidence="6">
    <location>
        <begin position="166"/>
        <end position="385"/>
    </location>
</feature>